<name>A0A6J6F2Q4_9ZZZZ</name>
<evidence type="ECO:0000313" key="1">
    <source>
        <dbReference type="EMBL" id="CAB4581849.1"/>
    </source>
</evidence>
<proteinExistence type="predicted"/>
<protein>
    <submittedName>
        <fullName evidence="1">Unannotated protein</fullName>
    </submittedName>
</protein>
<accession>A0A6J6F2Q4</accession>
<dbReference type="AlphaFoldDB" id="A0A6J6F2Q4"/>
<organism evidence="1">
    <name type="scientific">freshwater metagenome</name>
    <dbReference type="NCBI Taxonomy" id="449393"/>
    <lineage>
        <taxon>unclassified sequences</taxon>
        <taxon>metagenomes</taxon>
        <taxon>ecological metagenomes</taxon>
    </lineage>
</organism>
<gene>
    <name evidence="1" type="ORF">UFOPK1726_00983</name>
</gene>
<reference evidence="1" key="1">
    <citation type="submission" date="2020-05" db="EMBL/GenBank/DDBJ databases">
        <authorList>
            <person name="Chiriac C."/>
            <person name="Salcher M."/>
            <person name="Ghai R."/>
            <person name="Kavagutti S V."/>
        </authorList>
    </citation>
    <scope>NUCLEOTIDE SEQUENCE</scope>
</reference>
<sequence>MSLTIKYQIYEIREIEKKVTFAGYSDGYGRETESIYGLVRPNWASYSYETEEDAIDSLNKYRDRDTDYEIKKVYCAE</sequence>
<dbReference type="EMBL" id="CAEZTT010000125">
    <property type="protein sequence ID" value="CAB4581849.1"/>
    <property type="molecule type" value="Genomic_DNA"/>
</dbReference>